<evidence type="ECO:0000313" key="2">
    <source>
        <dbReference type="Proteomes" id="UP000198704"/>
    </source>
</evidence>
<organism evidence="1 2">
    <name type="scientific">Methylobacterium phyllostachyos</name>
    <dbReference type="NCBI Taxonomy" id="582672"/>
    <lineage>
        <taxon>Bacteria</taxon>
        <taxon>Pseudomonadati</taxon>
        <taxon>Pseudomonadota</taxon>
        <taxon>Alphaproteobacteria</taxon>
        <taxon>Hyphomicrobiales</taxon>
        <taxon>Methylobacteriaceae</taxon>
        <taxon>Methylobacterium</taxon>
    </lineage>
</organism>
<proteinExistence type="predicted"/>
<reference evidence="2" key="1">
    <citation type="submission" date="2016-10" db="EMBL/GenBank/DDBJ databases">
        <authorList>
            <person name="Varghese N."/>
            <person name="Submissions S."/>
        </authorList>
    </citation>
    <scope>NUCLEOTIDE SEQUENCE [LARGE SCALE GENOMIC DNA]</scope>
    <source>
        <strain evidence="2">BL47</strain>
    </source>
</reference>
<dbReference type="RefSeq" id="WP_091713476.1">
    <property type="nucleotide sequence ID" value="NZ_FNHS01000002.1"/>
</dbReference>
<name>A0A1G9TN90_9HYPH</name>
<dbReference type="Proteomes" id="UP000198704">
    <property type="component" value="Unassembled WGS sequence"/>
</dbReference>
<sequence>MSATPEEAAFVAALDRVSAAHPALPPLEAGLLAALEVGLPGDSRAFARTFGVEHALVLRALAGLEEQGHIAVTARDARTQRTRFAGAGSRPCTPSALPSSRA</sequence>
<gene>
    <name evidence="1" type="ORF">SAMN05216360_102243</name>
</gene>
<dbReference type="AlphaFoldDB" id="A0A1G9TN90"/>
<dbReference type="OrthoDB" id="7365132at2"/>
<protein>
    <recommendedName>
        <fullName evidence="3">Formate dehydrogenase F4B subunit</fullName>
    </recommendedName>
</protein>
<dbReference type="STRING" id="582672.SAMN05216360_102243"/>
<keyword evidence="2" id="KW-1185">Reference proteome</keyword>
<dbReference type="EMBL" id="FNHS01000002">
    <property type="protein sequence ID" value="SDM49121.1"/>
    <property type="molecule type" value="Genomic_DNA"/>
</dbReference>
<accession>A0A1G9TN90</accession>
<evidence type="ECO:0008006" key="3">
    <source>
        <dbReference type="Google" id="ProtNLM"/>
    </source>
</evidence>
<evidence type="ECO:0000313" key="1">
    <source>
        <dbReference type="EMBL" id="SDM49121.1"/>
    </source>
</evidence>